<dbReference type="EMBL" id="VTEZ01000002">
    <property type="protein sequence ID" value="TYS86784.1"/>
    <property type="molecule type" value="Genomic_DNA"/>
</dbReference>
<gene>
    <name evidence="2" type="ORF">FZC85_07220</name>
</gene>
<keyword evidence="1" id="KW-0472">Membrane</keyword>
<name>A0A5D4UHV5_9BACI</name>
<evidence type="ECO:0000313" key="2">
    <source>
        <dbReference type="EMBL" id="TYS86784.1"/>
    </source>
</evidence>
<reference evidence="2 3" key="1">
    <citation type="submission" date="2019-08" db="EMBL/GenBank/DDBJ databases">
        <title>Bacillus genomes from the desert of Cuatro Cienegas, Coahuila.</title>
        <authorList>
            <person name="Olmedo-Alvarez G."/>
        </authorList>
    </citation>
    <scope>NUCLEOTIDE SEQUENCE [LARGE SCALE GENOMIC DNA]</scope>
    <source>
        <strain evidence="2 3">CH87b_3T</strain>
    </source>
</reference>
<dbReference type="AlphaFoldDB" id="A0A5D4UHV5"/>
<evidence type="ECO:0000256" key="1">
    <source>
        <dbReference type="SAM" id="Phobius"/>
    </source>
</evidence>
<dbReference type="Proteomes" id="UP000324269">
    <property type="component" value="Unassembled WGS sequence"/>
</dbReference>
<dbReference type="RefSeq" id="WP_148969635.1">
    <property type="nucleotide sequence ID" value="NZ_JBNIKW010000002.1"/>
</dbReference>
<organism evidence="2 3">
    <name type="scientific">Rossellomorea aquimaris</name>
    <dbReference type="NCBI Taxonomy" id="189382"/>
    <lineage>
        <taxon>Bacteria</taxon>
        <taxon>Bacillati</taxon>
        <taxon>Bacillota</taxon>
        <taxon>Bacilli</taxon>
        <taxon>Bacillales</taxon>
        <taxon>Bacillaceae</taxon>
        <taxon>Rossellomorea</taxon>
    </lineage>
</organism>
<accession>A0A5D4UHV5</accession>
<sequence length="221" mass="24422">MKDSRVKNIGIVHLIYLGILSLLVIVLLVSYIFSGSEYAGALLNFGATLSSILLAVIAIIITLIDVAGQRSNIFDVKNSVEELKGVAQNFSNLQEEYIKNNEIIRQQISDLIKKQNELNTLTSTLSTLIEDSQNNEDKDEVVQELNKGLKEVKEILNKQSNNTYTIGTAGNLITDNLNYGRFDASNIRVSDTMFNMDNDATLVKGSLSSKVKDIYSGVNIK</sequence>
<keyword evidence="1" id="KW-1133">Transmembrane helix</keyword>
<protein>
    <submittedName>
        <fullName evidence="2">Uncharacterized protein</fullName>
    </submittedName>
</protein>
<proteinExistence type="predicted"/>
<comment type="caution">
    <text evidence="2">The sequence shown here is derived from an EMBL/GenBank/DDBJ whole genome shotgun (WGS) entry which is preliminary data.</text>
</comment>
<keyword evidence="1" id="KW-0812">Transmembrane</keyword>
<dbReference type="OrthoDB" id="10015994at2"/>
<feature type="transmembrane region" description="Helical" evidence="1">
    <location>
        <begin position="45"/>
        <end position="67"/>
    </location>
</feature>
<feature type="transmembrane region" description="Helical" evidence="1">
    <location>
        <begin position="12"/>
        <end position="33"/>
    </location>
</feature>
<evidence type="ECO:0000313" key="3">
    <source>
        <dbReference type="Proteomes" id="UP000324269"/>
    </source>
</evidence>